<feature type="transmembrane region" description="Helical" evidence="1">
    <location>
        <begin position="29"/>
        <end position="56"/>
    </location>
</feature>
<evidence type="ECO:0000256" key="1">
    <source>
        <dbReference type="SAM" id="Phobius"/>
    </source>
</evidence>
<accession>A0AAN6W6K0</accession>
<dbReference type="AlphaFoldDB" id="A0AAN6W6K0"/>
<organism evidence="2 3">
    <name type="scientific">Triangularia setosa</name>
    <dbReference type="NCBI Taxonomy" id="2587417"/>
    <lineage>
        <taxon>Eukaryota</taxon>
        <taxon>Fungi</taxon>
        <taxon>Dikarya</taxon>
        <taxon>Ascomycota</taxon>
        <taxon>Pezizomycotina</taxon>
        <taxon>Sordariomycetes</taxon>
        <taxon>Sordariomycetidae</taxon>
        <taxon>Sordariales</taxon>
        <taxon>Podosporaceae</taxon>
        <taxon>Triangularia</taxon>
    </lineage>
</organism>
<keyword evidence="1" id="KW-0812">Transmembrane</keyword>
<sequence>MIPLPVCGRMGKVCGSGFEENIQSIAAGVLILIFFIGFPFVLLGLVGGGELVTFSLGKGSLLLLRRETGTSNPSRQKKTSFFLVCLIFLNWVSQKNKQRGNRERI</sequence>
<dbReference type="Proteomes" id="UP001302321">
    <property type="component" value="Unassembled WGS sequence"/>
</dbReference>
<feature type="transmembrane region" description="Helical" evidence="1">
    <location>
        <begin position="76"/>
        <end position="92"/>
    </location>
</feature>
<evidence type="ECO:0000313" key="3">
    <source>
        <dbReference type="Proteomes" id="UP001302321"/>
    </source>
</evidence>
<protein>
    <submittedName>
        <fullName evidence="2">Uncharacterized protein</fullName>
    </submittedName>
</protein>
<keyword evidence="1" id="KW-0472">Membrane</keyword>
<proteinExistence type="predicted"/>
<reference evidence="2" key="2">
    <citation type="submission" date="2023-05" db="EMBL/GenBank/DDBJ databases">
        <authorList>
            <consortium name="Lawrence Berkeley National Laboratory"/>
            <person name="Steindorff A."/>
            <person name="Hensen N."/>
            <person name="Bonometti L."/>
            <person name="Westerberg I."/>
            <person name="Brannstrom I.O."/>
            <person name="Guillou S."/>
            <person name="Cros-Aarteil S."/>
            <person name="Calhoun S."/>
            <person name="Haridas S."/>
            <person name="Kuo A."/>
            <person name="Mondo S."/>
            <person name="Pangilinan J."/>
            <person name="Riley R."/>
            <person name="Labutti K."/>
            <person name="Andreopoulos B."/>
            <person name="Lipzen A."/>
            <person name="Chen C."/>
            <person name="Yanf M."/>
            <person name="Daum C."/>
            <person name="Ng V."/>
            <person name="Clum A."/>
            <person name="Ohm R."/>
            <person name="Martin F."/>
            <person name="Silar P."/>
            <person name="Natvig D."/>
            <person name="Lalanne C."/>
            <person name="Gautier V."/>
            <person name="Ament-Velasquez S.L."/>
            <person name="Kruys A."/>
            <person name="Hutchinson M.I."/>
            <person name="Powell A.J."/>
            <person name="Barry K."/>
            <person name="Miller A.N."/>
            <person name="Grigoriev I.V."/>
            <person name="Debuchy R."/>
            <person name="Gladieux P."/>
            <person name="Thoren M.H."/>
            <person name="Johannesson H."/>
        </authorList>
    </citation>
    <scope>NUCLEOTIDE SEQUENCE</scope>
    <source>
        <strain evidence="2">CBS 892.96</strain>
    </source>
</reference>
<evidence type="ECO:0000313" key="2">
    <source>
        <dbReference type="EMBL" id="KAK4176298.1"/>
    </source>
</evidence>
<reference evidence="2" key="1">
    <citation type="journal article" date="2023" name="Mol. Phylogenet. Evol.">
        <title>Genome-scale phylogeny and comparative genomics of the fungal order Sordariales.</title>
        <authorList>
            <person name="Hensen N."/>
            <person name="Bonometti L."/>
            <person name="Westerberg I."/>
            <person name="Brannstrom I.O."/>
            <person name="Guillou S."/>
            <person name="Cros-Aarteil S."/>
            <person name="Calhoun S."/>
            <person name="Haridas S."/>
            <person name="Kuo A."/>
            <person name="Mondo S."/>
            <person name="Pangilinan J."/>
            <person name="Riley R."/>
            <person name="LaButti K."/>
            <person name="Andreopoulos B."/>
            <person name="Lipzen A."/>
            <person name="Chen C."/>
            <person name="Yan M."/>
            <person name="Daum C."/>
            <person name="Ng V."/>
            <person name="Clum A."/>
            <person name="Steindorff A."/>
            <person name="Ohm R.A."/>
            <person name="Martin F."/>
            <person name="Silar P."/>
            <person name="Natvig D.O."/>
            <person name="Lalanne C."/>
            <person name="Gautier V."/>
            <person name="Ament-Velasquez S.L."/>
            <person name="Kruys A."/>
            <person name="Hutchinson M.I."/>
            <person name="Powell A.J."/>
            <person name="Barry K."/>
            <person name="Miller A.N."/>
            <person name="Grigoriev I.V."/>
            <person name="Debuchy R."/>
            <person name="Gladieux P."/>
            <person name="Hiltunen Thoren M."/>
            <person name="Johannesson H."/>
        </authorList>
    </citation>
    <scope>NUCLEOTIDE SEQUENCE</scope>
    <source>
        <strain evidence="2">CBS 892.96</strain>
    </source>
</reference>
<gene>
    <name evidence="2" type="ORF">QBC36DRAFT_329605</name>
</gene>
<dbReference type="EMBL" id="MU866202">
    <property type="protein sequence ID" value="KAK4176298.1"/>
    <property type="molecule type" value="Genomic_DNA"/>
</dbReference>
<comment type="caution">
    <text evidence="2">The sequence shown here is derived from an EMBL/GenBank/DDBJ whole genome shotgun (WGS) entry which is preliminary data.</text>
</comment>
<name>A0AAN6W6K0_9PEZI</name>
<keyword evidence="3" id="KW-1185">Reference proteome</keyword>
<keyword evidence="1" id="KW-1133">Transmembrane helix</keyword>